<dbReference type="RefSeq" id="WP_146861722.1">
    <property type="nucleotide sequence ID" value="NZ_BJTZ01000002.1"/>
</dbReference>
<dbReference type="EMBL" id="BJTZ01000002">
    <property type="protein sequence ID" value="GEK12590.1"/>
    <property type="molecule type" value="Genomic_DNA"/>
</dbReference>
<name>A0A510UGR0_ALIFS</name>
<proteinExistence type="predicted"/>
<dbReference type="Pfam" id="PF10109">
    <property type="entry name" value="Phage_TAC_7"/>
    <property type="match status" value="1"/>
</dbReference>
<dbReference type="AlphaFoldDB" id="A0A510UGR0"/>
<evidence type="ECO:0000313" key="2">
    <source>
        <dbReference type="Proteomes" id="UP000321787"/>
    </source>
</evidence>
<sequence length="89" mass="9967">MSKHSVTVTLPTPFEKDGKTITEIELRKPNAGNLRGLSLLGVCEMQFDAACTLLPRISILNERDLLNMEVENLTPLMTEIASFFVDMKQ</sequence>
<protein>
    <submittedName>
        <fullName evidence="1">Tail protein</fullName>
    </submittedName>
</protein>
<gene>
    <name evidence="1" type="ORF">AFI02nite_06260</name>
</gene>
<dbReference type="InterPro" id="IPR019289">
    <property type="entry name" value="Phage_tail_E/E"/>
</dbReference>
<evidence type="ECO:0000313" key="1">
    <source>
        <dbReference type="EMBL" id="GEK12590.1"/>
    </source>
</evidence>
<dbReference type="Proteomes" id="UP000321787">
    <property type="component" value="Unassembled WGS sequence"/>
</dbReference>
<reference evidence="1 2" key="1">
    <citation type="submission" date="2019-07" db="EMBL/GenBank/DDBJ databases">
        <title>Whole genome shotgun sequence of Aliivibrio fischeri NBRC 101058.</title>
        <authorList>
            <person name="Hosoyama A."/>
            <person name="Uohara A."/>
            <person name="Ohji S."/>
            <person name="Ichikawa N."/>
        </authorList>
    </citation>
    <scope>NUCLEOTIDE SEQUENCE [LARGE SCALE GENOMIC DNA]</scope>
    <source>
        <strain evidence="1 2">NBRC 101058</strain>
    </source>
</reference>
<organism evidence="1 2">
    <name type="scientific">Aliivibrio fischeri</name>
    <name type="common">Vibrio fischeri</name>
    <dbReference type="NCBI Taxonomy" id="668"/>
    <lineage>
        <taxon>Bacteria</taxon>
        <taxon>Pseudomonadati</taxon>
        <taxon>Pseudomonadota</taxon>
        <taxon>Gammaproteobacteria</taxon>
        <taxon>Vibrionales</taxon>
        <taxon>Vibrionaceae</taxon>
        <taxon>Aliivibrio</taxon>
    </lineage>
</organism>
<comment type="caution">
    <text evidence="1">The sequence shown here is derived from an EMBL/GenBank/DDBJ whole genome shotgun (WGS) entry which is preliminary data.</text>
</comment>
<accession>A0A510UGR0</accession>